<dbReference type="OMA" id="CRFNIIH"/>
<dbReference type="SUPFAM" id="SSF81321">
    <property type="entry name" value="Family A G protein-coupled receptor-like"/>
    <property type="match status" value="1"/>
</dbReference>
<keyword evidence="4 11" id="KW-0812">Transmembrane</keyword>
<evidence type="ECO:0000256" key="4">
    <source>
        <dbReference type="ARBA" id="ARBA00022692"/>
    </source>
</evidence>
<evidence type="ECO:0000256" key="3">
    <source>
        <dbReference type="ARBA" id="ARBA00022606"/>
    </source>
</evidence>
<reference evidence="14 15" key="1">
    <citation type="submission" date="2009-06" db="EMBL/GenBank/DDBJ databases">
        <title>The Genome Sequence of Loxodonta africana (African elephant).</title>
        <authorList>
            <person name="Di Palma F."/>
            <person name="Heiman D."/>
            <person name="Young S."/>
            <person name="Johnson J."/>
            <person name="Lander E.S."/>
            <person name="Lindblad-Toh K."/>
        </authorList>
    </citation>
    <scope>NUCLEOTIDE SEQUENCE [LARGE SCALE GENOMIC DNA]</scope>
    <source>
        <strain evidence="14 15">Isolate ISIS603380</strain>
    </source>
</reference>
<feature type="transmembrane region" description="Helical" evidence="12">
    <location>
        <begin position="196"/>
        <end position="216"/>
    </location>
</feature>
<keyword evidence="2 12" id="KW-1003">Cell membrane</keyword>
<feature type="transmembrane region" description="Helical" evidence="12">
    <location>
        <begin position="60"/>
        <end position="81"/>
    </location>
</feature>
<evidence type="ECO:0000313" key="15">
    <source>
        <dbReference type="Proteomes" id="UP000007646"/>
    </source>
</evidence>
<feature type="transmembrane region" description="Helical" evidence="12">
    <location>
        <begin position="273"/>
        <end position="292"/>
    </location>
</feature>
<evidence type="ECO:0000256" key="6">
    <source>
        <dbReference type="ARBA" id="ARBA00022989"/>
    </source>
</evidence>
<keyword evidence="15" id="KW-1185">Reference proteome</keyword>
<dbReference type="STRING" id="9785.ENSLAFP00000017551"/>
<dbReference type="CDD" id="cd15409">
    <property type="entry name" value="7tmA_OR5H-like"/>
    <property type="match status" value="1"/>
</dbReference>
<dbReference type="Gene3D" id="1.20.1070.10">
    <property type="entry name" value="Rhodopsin 7-helix transmembrane proteins"/>
    <property type="match status" value="1"/>
</dbReference>
<evidence type="ECO:0000256" key="10">
    <source>
        <dbReference type="ARBA" id="ARBA00023224"/>
    </source>
</evidence>
<reference evidence="14" key="2">
    <citation type="submission" date="2025-08" db="UniProtKB">
        <authorList>
            <consortium name="Ensembl"/>
        </authorList>
    </citation>
    <scope>IDENTIFICATION</scope>
    <source>
        <strain evidence="14">Isolate ISIS603380</strain>
    </source>
</reference>
<feature type="transmembrane region" description="Helical" evidence="12">
    <location>
        <begin position="237"/>
        <end position="261"/>
    </location>
</feature>
<dbReference type="Pfam" id="PF13853">
    <property type="entry name" value="7tm_4"/>
    <property type="match status" value="1"/>
</dbReference>
<evidence type="ECO:0000259" key="13">
    <source>
        <dbReference type="PROSITE" id="PS50262"/>
    </source>
</evidence>
<protein>
    <recommendedName>
        <fullName evidence="12">Olfactory receptor</fullName>
    </recommendedName>
</protein>
<comment type="subcellular location">
    <subcellularLocation>
        <location evidence="1 12">Cell membrane</location>
        <topology evidence="1 12">Multi-pass membrane protein</topology>
    </subcellularLocation>
</comment>
<dbReference type="Ensembl" id="ENSLAFT00000011324.4">
    <property type="protein sequence ID" value="ENSLAFP00000017551.2"/>
    <property type="gene ID" value="ENSLAFG00000011326.4"/>
</dbReference>
<dbReference type="InterPro" id="IPR017452">
    <property type="entry name" value="GPCR_Rhodpsn_7TM"/>
</dbReference>
<dbReference type="GeneTree" id="ENSGT01120000271834"/>
<dbReference type="AlphaFoldDB" id="G3TPY6"/>
<proteinExistence type="inferred from homology"/>
<keyword evidence="7 11" id="KW-0297">G-protein coupled receptor</keyword>
<dbReference type="GO" id="GO:0005886">
    <property type="term" value="C:plasma membrane"/>
    <property type="evidence" value="ECO:0007669"/>
    <property type="project" value="UniProtKB-SubCell"/>
</dbReference>
<feature type="transmembrane region" description="Helical" evidence="12">
    <location>
        <begin position="140"/>
        <end position="164"/>
    </location>
</feature>
<evidence type="ECO:0000256" key="7">
    <source>
        <dbReference type="ARBA" id="ARBA00023040"/>
    </source>
</evidence>
<organism evidence="14 15">
    <name type="scientific">Loxodonta africana</name>
    <name type="common">African elephant</name>
    <dbReference type="NCBI Taxonomy" id="9785"/>
    <lineage>
        <taxon>Eukaryota</taxon>
        <taxon>Metazoa</taxon>
        <taxon>Chordata</taxon>
        <taxon>Craniata</taxon>
        <taxon>Vertebrata</taxon>
        <taxon>Euteleostomi</taxon>
        <taxon>Mammalia</taxon>
        <taxon>Eutheria</taxon>
        <taxon>Afrotheria</taxon>
        <taxon>Proboscidea</taxon>
        <taxon>Elephantidae</taxon>
        <taxon>Loxodonta</taxon>
    </lineage>
</organism>
<feature type="transmembrane region" description="Helical" evidence="12">
    <location>
        <begin position="27"/>
        <end position="48"/>
    </location>
</feature>
<dbReference type="Proteomes" id="UP000007646">
    <property type="component" value="Unassembled WGS sequence"/>
</dbReference>
<keyword evidence="3 12" id="KW-0716">Sensory transduction</keyword>
<comment type="similarity">
    <text evidence="11">Belongs to the G-protein coupled receptor 1 family.</text>
</comment>
<dbReference type="eggNOG" id="ENOG502RU05">
    <property type="taxonomic scope" value="Eukaryota"/>
</dbReference>
<evidence type="ECO:0000313" key="14">
    <source>
        <dbReference type="Ensembl" id="ENSLAFP00000017551.2"/>
    </source>
</evidence>
<dbReference type="InterPro" id="IPR000276">
    <property type="entry name" value="GPCR_Rhodpsn"/>
</dbReference>
<reference evidence="14" key="3">
    <citation type="submission" date="2025-09" db="UniProtKB">
        <authorList>
            <consortium name="Ensembl"/>
        </authorList>
    </citation>
    <scope>IDENTIFICATION</scope>
    <source>
        <strain evidence="14">Isolate ISIS603380</strain>
    </source>
</reference>
<dbReference type="GO" id="GO:0004930">
    <property type="term" value="F:G protein-coupled receptor activity"/>
    <property type="evidence" value="ECO:0007669"/>
    <property type="project" value="UniProtKB-KW"/>
</dbReference>
<evidence type="ECO:0000256" key="9">
    <source>
        <dbReference type="ARBA" id="ARBA00023170"/>
    </source>
</evidence>
<dbReference type="InterPro" id="IPR000725">
    <property type="entry name" value="Olfact_rcpt"/>
</dbReference>
<dbReference type="FunFam" id="1.20.1070.10:FF:000004">
    <property type="entry name" value="Olfactory receptor"/>
    <property type="match status" value="1"/>
</dbReference>
<dbReference type="GO" id="GO:0004984">
    <property type="term" value="F:olfactory receptor activity"/>
    <property type="evidence" value="ECO:0007669"/>
    <property type="project" value="InterPro"/>
</dbReference>
<dbReference type="InParanoid" id="G3TPY6"/>
<gene>
    <name evidence="14" type="primary">OR5AC2</name>
</gene>
<evidence type="ECO:0000256" key="12">
    <source>
        <dbReference type="RuleBase" id="RU363047"/>
    </source>
</evidence>
<evidence type="ECO:0000256" key="1">
    <source>
        <dbReference type="ARBA" id="ARBA00004651"/>
    </source>
</evidence>
<evidence type="ECO:0000256" key="8">
    <source>
        <dbReference type="ARBA" id="ARBA00023136"/>
    </source>
</evidence>
<evidence type="ECO:0000256" key="2">
    <source>
        <dbReference type="ARBA" id="ARBA00022475"/>
    </source>
</evidence>
<name>G3TPY6_LOXAF</name>
<dbReference type="PROSITE" id="PS00237">
    <property type="entry name" value="G_PROTEIN_RECEP_F1_1"/>
    <property type="match status" value="1"/>
</dbReference>
<dbReference type="PRINTS" id="PR00245">
    <property type="entry name" value="OLFACTORYR"/>
</dbReference>
<feature type="transmembrane region" description="Helical" evidence="12">
    <location>
        <begin position="101"/>
        <end position="120"/>
    </location>
</feature>
<evidence type="ECO:0000256" key="5">
    <source>
        <dbReference type="ARBA" id="ARBA00022725"/>
    </source>
</evidence>
<dbReference type="PRINTS" id="PR00237">
    <property type="entry name" value="GPCRRHODOPSN"/>
</dbReference>
<keyword evidence="9 11" id="KW-0675">Receptor</keyword>
<accession>G3TPY6</accession>
<keyword evidence="5 12" id="KW-0552">Olfaction</keyword>
<feature type="domain" description="G-protein coupled receptors family 1 profile" evidence="13">
    <location>
        <begin position="41"/>
        <end position="290"/>
    </location>
</feature>
<keyword evidence="8 12" id="KW-0472">Membrane</keyword>
<evidence type="ECO:0000256" key="11">
    <source>
        <dbReference type="RuleBase" id="RU000688"/>
    </source>
</evidence>
<keyword evidence="10 11" id="KW-0807">Transducer</keyword>
<dbReference type="PROSITE" id="PS50262">
    <property type="entry name" value="G_PROTEIN_RECEP_F1_2"/>
    <property type="match status" value="1"/>
</dbReference>
<sequence length="314" mass="35691">MSEENRTLVTEFVLTGLTDHLWLQVPLFLVFLVIYLITMVGNLGLTALIWKDPHLHTPMYLFLGGLAFADACTSTSVTPRMLVNFLDRTTMISLAECITQFYVFASSATTECFLLVVMAYDRYVAICNPLLYPVVMSNRLCTQLISISYAIGFLHPLIHVVLLLRLTFCRSNMIHYFYCEILQLFKISCTDPSTNALMIFIFGALIQISTLMTIIISYTRVLFDILKKKSEKGRSKAFSTCSAHLLSVSLYYGTLIFMYVRPASGLAEDQDKMYSLFYTILIPLINPFIYSLRNKEVIGALKRVTKKNSDKLTN</sequence>
<keyword evidence="6 12" id="KW-1133">Transmembrane helix</keyword>
<dbReference type="PANTHER" id="PTHR48018">
    <property type="entry name" value="OLFACTORY RECEPTOR"/>
    <property type="match status" value="1"/>
</dbReference>